<proteinExistence type="predicted"/>
<feature type="transmembrane region" description="Helical" evidence="1">
    <location>
        <begin position="21"/>
        <end position="44"/>
    </location>
</feature>
<evidence type="ECO:0000256" key="1">
    <source>
        <dbReference type="SAM" id="Phobius"/>
    </source>
</evidence>
<dbReference type="AlphaFoldDB" id="A0A2T4UCY4"/>
<organism evidence="2 3">
    <name type="scientific">Paraconexibacter algicola</name>
    <dbReference type="NCBI Taxonomy" id="2133960"/>
    <lineage>
        <taxon>Bacteria</taxon>
        <taxon>Bacillati</taxon>
        <taxon>Actinomycetota</taxon>
        <taxon>Thermoleophilia</taxon>
        <taxon>Solirubrobacterales</taxon>
        <taxon>Paraconexibacteraceae</taxon>
        <taxon>Paraconexibacter</taxon>
    </lineage>
</organism>
<name>A0A2T4UCY4_9ACTN</name>
<comment type="caution">
    <text evidence="2">The sequence shown here is derived from an EMBL/GenBank/DDBJ whole genome shotgun (WGS) entry which is preliminary data.</text>
</comment>
<dbReference type="RefSeq" id="WP_107570411.1">
    <property type="nucleotide sequence ID" value="NZ_PYYB01000003.1"/>
</dbReference>
<protein>
    <submittedName>
        <fullName evidence="2">Uncharacterized protein</fullName>
    </submittedName>
</protein>
<keyword evidence="1" id="KW-1133">Transmembrane helix</keyword>
<accession>A0A2T4UCY4</accession>
<dbReference type="Proteomes" id="UP000240739">
    <property type="component" value="Unassembled WGS sequence"/>
</dbReference>
<feature type="transmembrane region" description="Helical" evidence="1">
    <location>
        <begin position="64"/>
        <end position="86"/>
    </location>
</feature>
<keyword evidence="3" id="KW-1185">Reference proteome</keyword>
<evidence type="ECO:0000313" key="2">
    <source>
        <dbReference type="EMBL" id="PTL55368.1"/>
    </source>
</evidence>
<gene>
    <name evidence="2" type="ORF">C7Y72_17040</name>
</gene>
<reference evidence="2 3" key="1">
    <citation type="submission" date="2018-03" db="EMBL/GenBank/DDBJ databases">
        <title>Aquarubrobacter algicola gen. nov., sp. nov., a novel actinobacterium isolated from shallow eutrophic lake during the end of cyanobacterial harmful algal blooms.</title>
        <authorList>
            <person name="Chun S.J."/>
        </authorList>
    </citation>
    <scope>NUCLEOTIDE SEQUENCE [LARGE SCALE GENOMIC DNA]</scope>
    <source>
        <strain evidence="2 3">Seoho-28</strain>
    </source>
</reference>
<dbReference type="EMBL" id="PYYB01000003">
    <property type="protein sequence ID" value="PTL55368.1"/>
    <property type="molecule type" value="Genomic_DNA"/>
</dbReference>
<evidence type="ECO:0000313" key="3">
    <source>
        <dbReference type="Proteomes" id="UP000240739"/>
    </source>
</evidence>
<keyword evidence="1" id="KW-0472">Membrane</keyword>
<keyword evidence="1" id="KW-0812">Transmembrane</keyword>
<sequence length="264" mass="27775">MTKETGKKQAGGDAGRPWWHWTLGFVGGVVIIGSAVWFGLSQYVDGLKPCEVTTAKDVETTKCAPPTVTVLLPVILVGLGLLFPFLDEIEVPGFAKFKRRQLRVEGELETHRSVLLGIPDQLEAAAEPGAQPPPVAGISDEALLLQIWNSALGPAQQLRAFGLTPGTVTEIQTALDDPTAEAELAPVVRDLVARLRKVGIRDANAAWNWAQTHRRRLELLSAAVESVSSNAASAEAVAEALAVAHELATALGTAAGSAPTSPGS</sequence>